<evidence type="ECO:0000256" key="2">
    <source>
        <dbReference type="SAM" id="Phobius"/>
    </source>
</evidence>
<feature type="transmembrane region" description="Helical" evidence="2">
    <location>
        <begin position="137"/>
        <end position="162"/>
    </location>
</feature>
<keyword evidence="2" id="KW-0472">Membrane</keyword>
<name>A0ABW6WR56_9ACTN</name>
<feature type="compositionally biased region" description="Basic and acidic residues" evidence="1">
    <location>
        <begin position="334"/>
        <end position="343"/>
    </location>
</feature>
<keyword evidence="2" id="KW-0812">Transmembrane</keyword>
<organism evidence="3 4">
    <name type="scientific">Paractinoplanes globisporus</name>
    <dbReference type="NCBI Taxonomy" id="113565"/>
    <lineage>
        <taxon>Bacteria</taxon>
        <taxon>Bacillati</taxon>
        <taxon>Actinomycetota</taxon>
        <taxon>Actinomycetes</taxon>
        <taxon>Micromonosporales</taxon>
        <taxon>Micromonosporaceae</taxon>
        <taxon>Paractinoplanes</taxon>
    </lineage>
</organism>
<feature type="compositionally biased region" description="Pro residues" evidence="1">
    <location>
        <begin position="227"/>
        <end position="247"/>
    </location>
</feature>
<accession>A0ABW6WR56</accession>
<proteinExistence type="predicted"/>
<feature type="transmembrane region" description="Helical" evidence="2">
    <location>
        <begin position="85"/>
        <end position="107"/>
    </location>
</feature>
<dbReference type="RefSeq" id="WP_020517332.1">
    <property type="nucleotide sequence ID" value="NZ_JBIAZU010000007.1"/>
</dbReference>
<evidence type="ECO:0000313" key="4">
    <source>
        <dbReference type="Proteomes" id="UP001602245"/>
    </source>
</evidence>
<feature type="compositionally biased region" description="Pro residues" evidence="1">
    <location>
        <begin position="254"/>
        <end position="272"/>
    </location>
</feature>
<dbReference type="EMBL" id="JBIAZU010000007">
    <property type="protein sequence ID" value="MFF5294960.1"/>
    <property type="molecule type" value="Genomic_DNA"/>
</dbReference>
<reference evidence="3 4" key="1">
    <citation type="submission" date="2024-10" db="EMBL/GenBank/DDBJ databases">
        <title>The Natural Products Discovery Center: Release of the First 8490 Sequenced Strains for Exploring Actinobacteria Biosynthetic Diversity.</title>
        <authorList>
            <person name="Kalkreuter E."/>
            <person name="Kautsar S.A."/>
            <person name="Yang D."/>
            <person name="Bader C.D."/>
            <person name="Teijaro C.N."/>
            <person name="Fluegel L."/>
            <person name="Davis C.M."/>
            <person name="Simpson J.R."/>
            <person name="Lauterbach L."/>
            <person name="Steele A.D."/>
            <person name="Gui C."/>
            <person name="Meng S."/>
            <person name="Li G."/>
            <person name="Viehrig K."/>
            <person name="Ye F."/>
            <person name="Su P."/>
            <person name="Kiefer A.F."/>
            <person name="Nichols A."/>
            <person name="Cepeda A.J."/>
            <person name="Yan W."/>
            <person name="Fan B."/>
            <person name="Jiang Y."/>
            <person name="Adhikari A."/>
            <person name="Zheng C.-J."/>
            <person name="Schuster L."/>
            <person name="Cowan T.M."/>
            <person name="Smanski M.J."/>
            <person name="Chevrette M.G."/>
            <person name="De Carvalho L.P.S."/>
            <person name="Shen B."/>
        </authorList>
    </citation>
    <scope>NUCLEOTIDE SEQUENCE [LARGE SCALE GENOMIC DNA]</scope>
    <source>
        <strain evidence="3 4">NPDC000087</strain>
    </source>
</reference>
<keyword evidence="4" id="KW-1185">Reference proteome</keyword>
<dbReference type="Proteomes" id="UP001602245">
    <property type="component" value="Unassembled WGS sequence"/>
</dbReference>
<evidence type="ECO:0000256" key="1">
    <source>
        <dbReference type="SAM" id="MobiDB-lite"/>
    </source>
</evidence>
<keyword evidence="2" id="KW-1133">Transmembrane helix</keyword>
<protein>
    <submittedName>
        <fullName evidence="3">Uncharacterized protein</fullName>
    </submittedName>
</protein>
<feature type="transmembrane region" description="Helical" evidence="2">
    <location>
        <begin position="7"/>
        <end position="29"/>
    </location>
</feature>
<feature type="compositionally biased region" description="Pro residues" evidence="1">
    <location>
        <begin position="320"/>
        <end position="333"/>
    </location>
</feature>
<feature type="compositionally biased region" description="Polar residues" evidence="1">
    <location>
        <begin position="277"/>
        <end position="301"/>
    </location>
</feature>
<feature type="region of interest" description="Disordered" evidence="1">
    <location>
        <begin position="187"/>
        <end position="343"/>
    </location>
</feature>
<feature type="compositionally biased region" description="Pro residues" evidence="1">
    <location>
        <begin position="187"/>
        <end position="205"/>
    </location>
</feature>
<feature type="compositionally biased region" description="Low complexity" evidence="1">
    <location>
        <begin position="206"/>
        <end position="226"/>
    </location>
</feature>
<evidence type="ECO:0000313" key="3">
    <source>
        <dbReference type="EMBL" id="MFF5294960.1"/>
    </source>
</evidence>
<gene>
    <name evidence="3" type="ORF">ACFY35_36440</name>
</gene>
<sequence>MTVASYLLYLVAALEVINAILVFATLGKVKDALNDLYANTSLNNDGGTIVSVAYSVGAVINLLLAAGFVVLGLLNARGKNPSRIITWVVGGISLCCVGAGLGGNAIAGSLDDSSTRTAGAPTQAEIQARLSDAYPSWYQSVSVTITVITLIAILTTIILLALPASNAFFRKPAAGWEGSVAYPGYPAPGQPVYPPQQSPYPPPQQQQPGYPAYGQPSPYGQQGQPGQPAPGLPSYPGQPPGPQPPAPQTSAPPAYGPPASAPPPGAGLPPYPGQDAEPTTNLSAGEPTTNLSAGEQANDPTTYLGPPPSGLPTYPAQQQTPPPSSSPSTTPPPSEEKPPSDQA</sequence>
<feature type="transmembrane region" description="Helical" evidence="2">
    <location>
        <begin position="49"/>
        <end position="73"/>
    </location>
</feature>
<comment type="caution">
    <text evidence="3">The sequence shown here is derived from an EMBL/GenBank/DDBJ whole genome shotgun (WGS) entry which is preliminary data.</text>
</comment>